<feature type="region of interest" description="Disordered" evidence="1">
    <location>
        <begin position="99"/>
        <end position="121"/>
    </location>
</feature>
<dbReference type="SUPFAM" id="SSF52058">
    <property type="entry name" value="L domain-like"/>
    <property type="match status" value="1"/>
</dbReference>
<comment type="caution">
    <text evidence="2">The sequence shown here is derived from an EMBL/GenBank/DDBJ whole genome shotgun (WGS) entry which is preliminary data.</text>
</comment>
<dbReference type="Gene3D" id="3.80.10.10">
    <property type="entry name" value="Ribonuclease Inhibitor"/>
    <property type="match status" value="1"/>
</dbReference>
<organism evidence="2 3">
    <name type="scientific">Camellia sinensis var. sinensis</name>
    <name type="common">China tea</name>
    <dbReference type="NCBI Taxonomy" id="542762"/>
    <lineage>
        <taxon>Eukaryota</taxon>
        <taxon>Viridiplantae</taxon>
        <taxon>Streptophyta</taxon>
        <taxon>Embryophyta</taxon>
        <taxon>Tracheophyta</taxon>
        <taxon>Spermatophyta</taxon>
        <taxon>Magnoliopsida</taxon>
        <taxon>eudicotyledons</taxon>
        <taxon>Gunneridae</taxon>
        <taxon>Pentapetalae</taxon>
        <taxon>asterids</taxon>
        <taxon>Ericales</taxon>
        <taxon>Theaceae</taxon>
        <taxon>Camellia</taxon>
    </lineage>
</organism>
<dbReference type="InterPro" id="IPR001611">
    <property type="entry name" value="Leu-rich_rpt"/>
</dbReference>
<evidence type="ECO:0000313" key="3">
    <source>
        <dbReference type="Proteomes" id="UP000306102"/>
    </source>
</evidence>
<dbReference type="PANTHER" id="PTHR48064:SF6">
    <property type="entry name" value="RECEPTOR-LIKE PROTEIN KINASE 2"/>
    <property type="match status" value="1"/>
</dbReference>
<keyword evidence="3" id="KW-1185">Reference proteome</keyword>
<gene>
    <name evidence="2" type="ORF">TEA_010812</name>
</gene>
<dbReference type="STRING" id="542762.A0A4S4D4A5"/>
<proteinExistence type="predicted"/>
<dbReference type="InterPro" id="IPR053038">
    <property type="entry name" value="RLP_Defense"/>
</dbReference>
<protein>
    <submittedName>
        <fullName evidence="2">Uncharacterized protein</fullName>
    </submittedName>
</protein>
<name>A0A4S4D4A5_CAMSN</name>
<dbReference type="Proteomes" id="UP000306102">
    <property type="component" value="Unassembled WGS sequence"/>
</dbReference>
<sequence length="201" mass="21969">MCHFHIGNADEGSQLYRNALQVLTDSKSMPLDDNVMEKMIDLPELLHLVGSKKLQVFDVSMNRLNGEIPLSISNCNALKFLDLGFNSLNGSIPIESAGKVEKNDKDSQDEKATTGKANTPAVAEEETARLCQEFVESFQGENIPGSKVFVRGGTINVNDGLKIDSKGGNSENGVSGSKKGSRLMQTRFLNFRFSGGFYVSW</sequence>
<accession>A0A4S4D4A5</accession>
<dbReference type="AlphaFoldDB" id="A0A4S4D4A5"/>
<evidence type="ECO:0000256" key="1">
    <source>
        <dbReference type="SAM" id="MobiDB-lite"/>
    </source>
</evidence>
<dbReference type="InterPro" id="IPR032675">
    <property type="entry name" value="LRR_dom_sf"/>
</dbReference>
<dbReference type="Pfam" id="PF00560">
    <property type="entry name" value="LRR_1"/>
    <property type="match status" value="2"/>
</dbReference>
<dbReference type="PANTHER" id="PTHR48064">
    <property type="entry name" value="OS01G0750400 PROTEIN"/>
    <property type="match status" value="1"/>
</dbReference>
<reference evidence="2 3" key="1">
    <citation type="journal article" date="2018" name="Proc. Natl. Acad. Sci. U.S.A.">
        <title>Draft genome sequence of Camellia sinensis var. sinensis provides insights into the evolution of the tea genome and tea quality.</title>
        <authorList>
            <person name="Wei C."/>
            <person name="Yang H."/>
            <person name="Wang S."/>
            <person name="Zhao J."/>
            <person name="Liu C."/>
            <person name="Gao L."/>
            <person name="Xia E."/>
            <person name="Lu Y."/>
            <person name="Tai Y."/>
            <person name="She G."/>
            <person name="Sun J."/>
            <person name="Cao H."/>
            <person name="Tong W."/>
            <person name="Gao Q."/>
            <person name="Li Y."/>
            <person name="Deng W."/>
            <person name="Jiang X."/>
            <person name="Wang W."/>
            <person name="Chen Q."/>
            <person name="Zhang S."/>
            <person name="Li H."/>
            <person name="Wu J."/>
            <person name="Wang P."/>
            <person name="Li P."/>
            <person name="Shi C."/>
            <person name="Zheng F."/>
            <person name="Jian J."/>
            <person name="Huang B."/>
            <person name="Shan D."/>
            <person name="Shi M."/>
            <person name="Fang C."/>
            <person name="Yue Y."/>
            <person name="Li F."/>
            <person name="Li D."/>
            <person name="Wei S."/>
            <person name="Han B."/>
            <person name="Jiang C."/>
            <person name="Yin Y."/>
            <person name="Xia T."/>
            <person name="Zhang Z."/>
            <person name="Bennetzen J.L."/>
            <person name="Zhao S."/>
            <person name="Wan X."/>
        </authorList>
    </citation>
    <scope>NUCLEOTIDE SEQUENCE [LARGE SCALE GENOMIC DNA]</scope>
    <source>
        <strain evidence="3">cv. Shuchazao</strain>
        <tissue evidence="2">Leaf</tissue>
    </source>
</reference>
<dbReference type="EMBL" id="SDRB02013066">
    <property type="protein sequence ID" value="THF96045.1"/>
    <property type="molecule type" value="Genomic_DNA"/>
</dbReference>
<feature type="compositionally biased region" description="Basic and acidic residues" evidence="1">
    <location>
        <begin position="99"/>
        <end position="113"/>
    </location>
</feature>
<evidence type="ECO:0000313" key="2">
    <source>
        <dbReference type="EMBL" id="THF96045.1"/>
    </source>
</evidence>